<keyword evidence="10" id="KW-1185">Reference proteome</keyword>
<feature type="signal peptide" evidence="7">
    <location>
        <begin position="1"/>
        <end position="25"/>
    </location>
</feature>
<reference evidence="9 10" key="1">
    <citation type="submission" date="2019-02" db="EMBL/GenBank/DDBJ databases">
        <title>Deep-cultivation of Planctomycetes and their phenomic and genomic characterization uncovers novel biology.</title>
        <authorList>
            <person name="Wiegand S."/>
            <person name="Jogler M."/>
            <person name="Boedeker C."/>
            <person name="Pinto D."/>
            <person name="Vollmers J."/>
            <person name="Rivas-Marin E."/>
            <person name="Kohn T."/>
            <person name="Peeters S.H."/>
            <person name="Heuer A."/>
            <person name="Rast P."/>
            <person name="Oberbeckmann S."/>
            <person name="Bunk B."/>
            <person name="Jeske O."/>
            <person name="Meyerdierks A."/>
            <person name="Storesund J.E."/>
            <person name="Kallscheuer N."/>
            <person name="Luecker S."/>
            <person name="Lage O.M."/>
            <person name="Pohl T."/>
            <person name="Merkel B.J."/>
            <person name="Hornburger P."/>
            <person name="Mueller R.-W."/>
            <person name="Bruemmer F."/>
            <person name="Labrenz M."/>
            <person name="Spormann A.M."/>
            <person name="Op den Camp H."/>
            <person name="Overmann J."/>
            <person name="Amann R."/>
            <person name="Jetten M.S.M."/>
            <person name="Mascher T."/>
            <person name="Medema M.H."/>
            <person name="Devos D.P."/>
            <person name="Kaster A.-K."/>
            <person name="Ovreas L."/>
            <person name="Rohde M."/>
            <person name="Galperin M.Y."/>
            <person name="Jogler C."/>
        </authorList>
    </citation>
    <scope>NUCLEOTIDE SEQUENCE [LARGE SCALE GENOMIC DNA]</scope>
    <source>
        <strain evidence="9 10">Pan216</strain>
    </source>
</reference>
<dbReference type="KEGG" id="knv:Pan216_28850"/>
<dbReference type="OrthoDB" id="9790048at2"/>
<dbReference type="GO" id="GO:0035435">
    <property type="term" value="P:phosphate ion transmembrane transport"/>
    <property type="evidence" value="ECO:0007669"/>
    <property type="project" value="InterPro"/>
</dbReference>
<evidence type="ECO:0000256" key="7">
    <source>
        <dbReference type="SAM" id="SignalP"/>
    </source>
</evidence>
<evidence type="ECO:0000256" key="1">
    <source>
        <dbReference type="ARBA" id="ARBA00002841"/>
    </source>
</evidence>
<evidence type="ECO:0000256" key="5">
    <source>
        <dbReference type="ARBA" id="ARBA00022592"/>
    </source>
</evidence>
<keyword evidence="5 6" id="KW-0592">Phosphate transport</keyword>
<dbReference type="PANTHER" id="PTHR42996">
    <property type="entry name" value="PHOSPHATE-BINDING PROTEIN PSTS"/>
    <property type="match status" value="1"/>
</dbReference>
<dbReference type="GO" id="GO:0043190">
    <property type="term" value="C:ATP-binding cassette (ABC) transporter complex"/>
    <property type="evidence" value="ECO:0007669"/>
    <property type="project" value="InterPro"/>
</dbReference>
<dbReference type="AlphaFoldDB" id="A0A518B4W3"/>
<dbReference type="Gene3D" id="3.40.190.10">
    <property type="entry name" value="Periplasmic binding protein-like II"/>
    <property type="match status" value="2"/>
</dbReference>
<dbReference type="InterPro" id="IPR024370">
    <property type="entry name" value="PBP_domain"/>
</dbReference>
<protein>
    <recommendedName>
        <fullName evidence="6">Phosphate-binding protein</fullName>
    </recommendedName>
</protein>
<comment type="subunit">
    <text evidence="3">The complex is composed of two ATP-binding proteins (PstB), two transmembrane proteins (PstC and PstA) and a solute-binding protein (PstS).</text>
</comment>
<feature type="domain" description="PBP" evidence="8">
    <location>
        <begin position="30"/>
        <end position="310"/>
    </location>
</feature>
<dbReference type="CDD" id="cd13565">
    <property type="entry name" value="PBP2_PstS"/>
    <property type="match status" value="1"/>
</dbReference>
<comment type="similarity">
    <text evidence="2 6">Belongs to the PstS family.</text>
</comment>
<dbReference type="InterPro" id="IPR050962">
    <property type="entry name" value="Phosphate-bind_PstS"/>
</dbReference>
<dbReference type="InterPro" id="IPR005673">
    <property type="entry name" value="ABC_phos-bd_PstS"/>
</dbReference>
<dbReference type="EMBL" id="CP036279">
    <property type="protein sequence ID" value="QDU62019.1"/>
    <property type="molecule type" value="Genomic_DNA"/>
</dbReference>
<dbReference type="Pfam" id="PF12849">
    <property type="entry name" value="PBP_like_2"/>
    <property type="match status" value="1"/>
</dbReference>
<dbReference type="RefSeq" id="WP_145258532.1">
    <property type="nucleotide sequence ID" value="NZ_CP036279.1"/>
</dbReference>
<accession>A0A518B4W3</accession>
<name>A0A518B4W3_9BACT</name>
<dbReference type="SUPFAM" id="SSF53850">
    <property type="entry name" value="Periplasmic binding protein-like II"/>
    <property type="match status" value="1"/>
</dbReference>
<evidence type="ECO:0000313" key="9">
    <source>
        <dbReference type="EMBL" id="QDU62019.1"/>
    </source>
</evidence>
<proteinExistence type="inferred from homology"/>
<comment type="function">
    <text evidence="1">Part of the ABC transporter complex PstSACB involved in phosphate import.</text>
</comment>
<evidence type="ECO:0000256" key="4">
    <source>
        <dbReference type="ARBA" id="ARBA00022448"/>
    </source>
</evidence>
<evidence type="ECO:0000256" key="2">
    <source>
        <dbReference type="ARBA" id="ARBA00008725"/>
    </source>
</evidence>
<gene>
    <name evidence="9" type="primary">pstS_4</name>
    <name evidence="9" type="ORF">Pan216_28850</name>
</gene>
<organism evidence="9 10">
    <name type="scientific">Kolteria novifilia</name>
    <dbReference type="NCBI Taxonomy" id="2527975"/>
    <lineage>
        <taxon>Bacteria</taxon>
        <taxon>Pseudomonadati</taxon>
        <taxon>Planctomycetota</taxon>
        <taxon>Planctomycetia</taxon>
        <taxon>Kolteriales</taxon>
        <taxon>Kolteriaceae</taxon>
        <taxon>Kolteria</taxon>
    </lineage>
</organism>
<evidence type="ECO:0000259" key="8">
    <source>
        <dbReference type="Pfam" id="PF12849"/>
    </source>
</evidence>
<evidence type="ECO:0000256" key="3">
    <source>
        <dbReference type="ARBA" id="ARBA00011529"/>
    </source>
</evidence>
<keyword evidence="4 6" id="KW-0813">Transport</keyword>
<evidence type="ECO:0000313" key="10">
    <source>
        <dbReference type="Proteomes" id="UP000317093"/>
    </source>
</evidence>
<keyword evidence="7" id="KW-0732">Signal</keyword>
<sequence length="344" mass="36436" precursor="true">MFRLKCLAASLALAALVLVPTSCQMGAGGTPLQGAGGTFPAPLYQRWFIEYHRLHPDVTVNYQATGSGAGIQQFTQGLVNFGASDAAMTDEEIAKVKQGVQLLPMTAGCVVVSYNIPSLKEPLKLSRDALAGIYLGEITDWADERIKKDNPDAALPSDLKVTVVHRAGGSGTTFCFTNHLSSISEKWKSDCGVGQTVAWPAGVGAKGNAGIAALITQTTGAVGYLEFGYAKQGGIPMATLENKAGEFVVPSLKSGQAALANTSLPENLRAFIPDPEGKGSYPIVTYTWLLCYKKYNDPKIAKALKDVIKYGLHQGQEDAEPLGYIPLPASVVETVEKAAMSIQP</sequence>
<dbReference type="PIRSF" id="PIRSF002756">
    <property type="entry name" value="PstS"/>
    <property type="match status" value="1"/>
</dbReference>
<dbReference type="GO" id="GO:0042301">
    <property type="term" value="F:phosphate ion binding"/>
    <property type="evidence" value="ECO:0007669"/>
    <property type="project" value="InterPro"/>
</dbReference>
<dbReference type="Proteomes" id="UP000317093">
    <property type="component" value="Chromosome"/>
</dbReference>
<dbReference type="NCBIfam" id="TIGR00975">
    <property type="entry name" value="3a0107s03"/>
    <property type="match status" value="1"/>
</dbReference>
<dbReference type="PANTHER" id="PTHR42996:SF1">
    <property type="entry name" value="PHOSPHATE-BINDING PROTEIN PSTS"/>
    <property type="match status" value="1"/>
</dbReference>
<evidence type="ECO:0000256" key="6">
    <source>
        <dbReference type="PIRNR" id="PIRNR002756"/>
    </source>
</evidence>
<feature type="chain" id="PRO_5021866359" description="Phosphate-binding protein" evidence="7">
    <location>
        <begin position="26"/>
        <end position="344"/>
    </location>
</feature>